<reference evidence="1" key="1">
    <citation type="journal article" date="2020" name="Fungal Divers.">
        <title>Resolving the Mortierellaceae phylogeny through synthesis of multi-gene phylogenetics and phylogenomics.</title>
        <authorList>
            <person name="Vandepol N."/>
            <person name="Liber J."/>
            <person name="Desiro A."/>
            <person name="Na H."/>
            <person name="Kennedy M."/>
            <person name="Barry K."/>
            <person name="Grigoriev I.V."/>
            <person name="Miller A.N."/>
            <person name="O'Donnell K."/>
            <person name="Stajich J.E."/>
            <person name="Bonito G."/>
        </authorList>
    </citation>
    <scope>NUCLEOTIDE SEQUENCE</scope>
    <source>
        <strain evidence="1">REB-010B</strain>
    </source>
</reference>
<proteinExistence type="predicted"/>
<comment type="caution">
    <text evidence="1">The sequence shown here is derived from an EMBL/GenBank/DDBJ whole genome shotgun (WGS) entry which is preliminary data.</text>
</comment>
<protein>
    <submittedName>
        <fullName evidence="1">Uncharacterized protein</fullName>
    </submittedName>
</protein>
<keyword evidence="2" id="KW-1185">Reference proteome</keyword>
<dbReference type="EMBL" id="JAAAIP010000838">
    <property type="protein sequence ID" value="KAG0312138.1"/>
    <property type="molecule type" value="Genomic_DNA"/>
</dbReference>
<accession>A0A9P6UN40</accession>
<gene>
    <name evidence="1" type="ORF">BGZ99_009675</name>
</gene>
<evidence type="ECO:0000313" key="1">
    <source>
        <dbReference type="EMBL" id="KAG0312138.1"/>
    </source>
</evidence>
<sequence>MKELMEADSESTQDIKPECIANLLSVPVAFEGRFKSFPKCDLIKVALVVVEYMILQSVDVLRHITLFADRTHRLLLPYALELGCKTVADRLKYVFITVFNQVLLT</sequence>
<evidence type="ECO:0000313" key="2">
    <source>
        <dbReference type="Proteomes" id="UP000738325"/>
    </source>
</evidence>
<dbReference type="AlphaFoldDB" id="A0A9P6UN40"/>
<name>A0A9P6UN40_9FUNG</name>
<organism evidence="1 2">
    <name type="scientific">Dissophora globulifera</name>
    <dbReference type="NCBI Taxonomy" id="979702"/>
    <lineage>
        <taxon>Eukaryota</taxon>
        <taxon>Fungi</taxon>
        <taxon>Fungi incertae sedis</taxon>
        <taxon>Mucoromycota</taxon>
        <taxon>Mortierellomycotina</taxon>
        <taxon>Mortierellomycetes</taxon>
        <taxon>Mortierellales</taxon>
        <taxon>Mortierellaceae</taxon>
        <taxon>Dissophora</taxon>
    </lineage>
</organism>
<dbReference type="Proteomes" id="UP000738325">
    <property type="component" value="Unassembled WGS sequence"/>
</dbReference>